<protein>
    <submittedName>
        <fullName evidence="1">Uncharacterized protein</fullName>
    </submittedName>
</protein>
<dbReference type="EMBL" id="JBBPBM010000074">
    <property type="protein sequence ID" value="KAK8512214.1"/>
    <property type="molecule type" value="Genomic_DNA"/>
</dbReference>
<reference evidence="1 2" key="1">
    <citation type="journal article" date="2024" name="G3 (Bethesda)">
        <title>Genome assembly of Hibiscus sabdariffa L. provides insights into metabolisms of medicinal natural products.</title>
        <authorList>
            <person name="Kim T."/>
        </authorList>
    </citation>
    <scope>NUCLEOTIDE SEQUENCE [LARGE SCALE GENOMIC DNA]</scope>
    <source>
        <strain evidence="1">TK-2024</strain>
        <tissue evidence="1">Old leaves</tissue>
    </source>
</reference>
<name>A0ABR2BZ59_9ROSI</name>
<gene>
    <name evidence="1" type="ORF">V6N12_031940</name>
</gene>
<dbReference type="PANTHER" id="PTHR31390">
    <property type="entry name" value="EXPRESSED PROTEIN"/>
    <property type="match status" value="1"/>
</dbReference>
<accession>A0ABR2BZ59</accession>
<keyword evidence="2" id="KW-1185">Reference proteome</keyword>
<sequence>MPIFCLVPHTKGIYAIKFSSSITALQAFFISVTVITCWKSSDLPEFSNPPEGKVTKETMLDGRLGMDNKPTIVPGTMPAKYAPNPPHSPVGRV</sequence>
<proteinExistence type="predicted"/>
<evidence type="ECO:0000313" key="2">
    <source>
        <dbReference type="Proteomes" id="UP001472677"/>
    </source>
</evidence>
<organism evidence="1 2">
    <name type="scientific">Hibiscus sabdariffa</name>
    <name type="common">roselle</name>
    <dbReference type="NCBI Taxonomy" id="183260"/>
    <lineage>
        <taxon>Eukaryota</taxon>
        <taxon>Viridiplantae</taxon>
        <taxon>Streptophyta</taxon>
        <taxon>Embryophyta</taxon>
        <taxon>Tracheophyta</taxon>
        <taxon>Spermatophyta</taxon>
        <taxon>Magnoliopsida</taxon>
        <taxon>eudicotyledons</taxon>
        <taxon>Gunneridae</taxon>
        <taxon>Pentapetalae</taxon>
        <taxon>rosids</taxon>
        <taxon>malvids</taxon>
        <taxon>Malvales</taxon>
        <taxon>Malvaceae</taxon>
        <taxon>Malvoideae</taxon>
        <taxon>Hibiscus</taxon>
    </lineage>
</organism>
<evidence type="ECO:0000313" key="1">
    <source>
        <dbReference type="EMBL" id="KAK8512214.1"/>
    </source>
</evidence>
<comment type="caution">
    <text evidence="1">The sequence shown here is derived from an EMBL/GenBank/DDBJ whole genome shotgun (WGS) entry which is preliminary data.</text>
</comment>
<dbReference type="PANTHER" id="PTHR31390:SF12">
    <property type="entry name" value="PUTATIVE (DUF3527)-RELATED"/>
    <property type="match status" value="1"/>
</dbReference>
<dbReference type="Proteomes" id="UP001472677">
    <property type="component" value="Unassembled WGS sequence"/>
</dbReference>